<feature type="transmembrane region" description="Helical" evidence="2">
    <location>
        <begin position="169"/>
        <end position="187"/>
    </location>
</feature>
<gene>
    <name evidence="3" type="ORF">KGA66_21150</name>
</gene>
<feature type="transmembrane region" description="Helical" evidence="2">
    <location>
        <begin position="86"/>
        <end position="105"/>
    </location>
</feature>
<proteinExistence type="predicted"/>
<dbReference type="EMBL" id="JAGSXH010000090">
    <property type="protein sequence ID" value="MBS2965571.1"/>
    <property type="molecule type" value="Genomic_DNA"/>
</dbReference>
<feature type="compositionally biased region" description="Acidic residues" evidence="1">
    <location>
        <begin position="208"/>
        <end position="218"/>
    </location>
</feature>
<protein>
    <recommendedName>
        <fullName evidence="5">DUF2567 domain-containing protein</fullName>
    </recommendedName>
</protein>
<evidence type="ECO:0000256" key="1">
    <source>
        <dbReference type="SAM" id="MobiDB-lite"/>
    </source>
</evidence>
<accession>A0A8J8BEW4</accession>
<keyword evidence="4" id="KW-1185">Reference proteome</keyword>
<comment type="caution">
    <text evidence="3">The sequence shown here is derived from an EMBL/GenBank/DDBJ whole genome shotgun (WGS) entry which is preliminary data.</text>
</comment>
<dbReference type="AlphaFoldDB" id="A0A8J8BEW4"/>
<keyword evidence="2" id="KW-1133">Transmembrane helix</keyword>
<dbReference type="RefSeq" id="WP_211469926.1">
    <property type="nucleotide sequence ID" value="NZ_JAGSXH010000090.1"/>
</dbReference>
<name>A0A8J8BEW4_9ACTN</name>
<feature type="compositionally biased region" description="Pro residues" evidence="1">
    <location>
        <begin position="246"/>
        <end position="258"/>
    </location>
</feature>
<organism evidence="3 4">
    <name type="scientific">Actinocrinis puniceicyclus</name>
    <dbReference type="NCBI Taxonomy" id="977794"/>
    <lineage>
        <taxon>Bacteria</taxon>
        <taxon>Bacillati</taxon>
        <taxon>Actinomycetota</taxon>
        <taxon>Actinomycetes</taxon>
        <taxon>Catenulisporales</taxon>
        <taxon>Actinospicaceae</taxon>
        <taxon>Actinocrinis</taxon>
    </lineage>
</organism>
<evidence type="ECO:0000313" key="4">
    <source>
        <dbReference type="Proteomes" id="UP000677913"/>
    </source>
</evidence>
<dbReference type="Proteomes" id="UP000677913">
    <property type="component" value="Unassembled WGS sequence"/>
</dbReference>
<evidence type="ECO:0000313" key="3">
    <source>
        <dbReference type="EMBL" id="MBS2965571.1"/>
    </source>
</evidence>
<feature type="transmembrane region" description="Helical" evidence="2">
    <location>
        <begin position="112"/>
        <end position="135"/>
    </location>
</feature>
<reference evidence="3" key="1">
    <citation type="submission" date="2021-04" db="EMBL/GenBank/DDBJ databases">
        <title>Genome based classification of Actinospica acidithermotolerans sp. nov., an actinobacterium isolated from an Indonesian hot spring.</title>
        <authorList>
            <person name="Kusuma A.B."/>
            <person name="Putra K.E."/>
            <person name="Nafisah S."/>
            <person name="Loh J."/>
            <person name="Nouioui I."/>
            <person name="Goodfellow M."/>
        </authorList>
    </citation>
    <scope>NUCLEOTIDE SEQUENCE</scope>
    <source>
        <strain evidence="3">DSM 45618</strain>
    </source>
</reference>
<feature type="region of interest" description="Disordered" evidence="1">
    <location>
        <begin position="1"/>
        <end position="26"/>
    </location>
</feature>
<feature type="transmembrane region" description="Helical" evidence="2">
    <location>
        <begin position="34"/>
        <end position="55"/>
    </location>
</feature>
<keyword evidence="2" id="KW-0812">Transmembrane</keyword>
<keyword evidence="2" id="KW-0472">Membrane</keyword>
<evidence type="ECO:0000256" key="2">
    <source>
        <dbReference type="SAM" id="Phobius"/>
    </source>
</evidence>
<feature type="region of interest" description="Disordered" evidence="1">
    <location>
        <begin position="197"/>
        <end position="258"/>
    </location>
</feature>
<sequence length="258" mass="26582">MSTETPWPTPLPSPSPHDSSRPPSQPRWQARQEVAAFAVVTAASVLLAFGVGALWRVFAPAVLGVVNQGGIYYAAPEGKTFIARDGWFAALACIAAVLLALAAFLRYRRGGGLGAALGLAVGGIAGGYLAAWFGAIVGPGAGSVLRAARGVANAGSFALPMTLRATGAVWLWPAVAAGLFFFLMLLFGPVEADREPPGFPGWGQSLEGDGDGESDEEGERAREAQSSPRNAVADRVNAIAPGEPANEPPAPQPDQLPD</sequence>
<evidence type="ECO:0008006" key="5">
    <source>
        <dbReference type="Google" id="ProtNLM"/>
    </source>
</evidence>